<evidence type="ECO:0000313" key="1">
    <source>
        <dbReference type="EMBL" id="ANZ74637.1"/>
    </source>
</evidence>
<accession>A0A1B2J9B2</accession>
<dbReference type="EMBL" id="CP014584">
    <property type="protein sequence ID" value="ANZ74637.1"/>
    <property type="molecule type" value="Genomic_DNA"/>
</dbReference>
<dbReference type="OrthoDB" id="3990977at2759"/>
<reference evidence="1 2" key="1">
    <citation type="submission" date="2016-02" db="EMBL/GenBank/DDBJ databases">
        <title>Comparative genomic and transcriptomic foundation for Pichia pastoris.</title>
        <authorList>
            <person name="Love K.R."/>
            <person name="Shah K.A."/>
            <person name="Whittaker C.A."/>
            <person name="Wu J."/>
            <person name="Bartlett M.C."/>
            <person name="Ma D."/>
            <person name="Leeson R.L."/>
            <person name="Priest M."/>
            <person name="Young S.K."/>
            <person name="Love J.C."/>
        </authorList>
    </citation>
    <scope>NUCLEOTIDE SEQUENCE [LARGE SCALE GENOMIC DNA]</scope>
    <source>
        <strain evidence="1 2">ATCC 28485</strain>
    </source>
</reference>
<keyword evidence="2" id="KW-1185">Reference proteome</keyword>
<dbReference type="Pfam" id="PF17316">
    <property type="entry name" value="Perilipin_2"/>
    <property type="match status" value="1"/>
</dbReference>
<organism evidence="1 2">
    <name type="scientific">Komagataella pastoris</name>
    <name type="common">Yeast</name>
    <name type="synonym">Pichia pastoris</name>
    <dbReference type="NCBI Taxonomy" id="4922"/>
    <lineage>
        <taxon>Eukaryota</taxon>
        <taxon>Fungi</taxon>
        <taxon>Dikarya</taxon>
        <taxon>Ascomycota</taxon>
        <taxon>Saccharomycotina</taxon>
        <taxon>Pichiomycetes</taxon>
        <taxon>Pichiales</taxon>
        <taxon>Pichiaceae</taxon>
        <taxon>Komagataella</taxon>
    </lineage>
</organism>
<dbReference type="Proteomes" id="UP000094565">
    <property type="component" value="Chromosome 1"/>
</dbReference>
<evidence type="ECO:0000313" key="2">
    <source>
        <dbReference type="Proteomes" id="UP000094565"/>
    </source>
</evidence>
<sequence>MTQTNSDLKEQVASKESLNNPLKTVHHLSQYPLLKQAWEYVVGFALVGWVWTNVIQLYTILRVNVVDRVPFVASLLNALDNSFEYLVLQTTDRVLPFLTELTYQDLISIPVKNYELLSKRVSTRWEDFKRSVRPALNPVLRPGGDVLSKFVTSPEDYADEVERLYLIASKTYGNIYEKGQTVTSKINSAYQSELSSKDDQKISDKAFAAARTSRKLSNEFYDNFRQTTNTVLEQTKGSVDQLLEKADKGIKDTASTINKSLRSNTVSASA</sequence>
<proteinExistence type="predicted"/>
<protein>
    <submittedName>
        <fullName evidence="1">BA75_01690T0</fullName>
    </submittedName>
</protein>
<dbReference type="AlphaFoldDB" id="A0A1B2J9B2"/>
<gene>
    <name evidence="1" type="primary">SPS4</name>
    <name evidence="1" type="ORF">ATY40_BA7501690</name>
</gene>
<name>A0A1B2J9B2_PICPA</name>